<dbReference type="Gene3D" id="2.60.40.150">
    <property type="entry name" value="C2 domain"/>
    <property type="match status" value="1"/>
</dbReference>
<proteinExistence type="predicted"/>
<dbReference type="PANTHER" id="PTHR45716">
    <property type="entry name" value="BITESIZE, ISOFORM I"/>
    <property type="match status" value="1"/>
</dbReference>
<feature type="compositionally biased region" description="Polar residues" evidence="1">
    <location>
        <begin position="311"/>
        <end position="343"/>
    </location>
</feature>
<feature type="compositionally biased region" description="Low complexity" evidence="1">
    <location>
        <begin position="77"/>
        <end position="86"/>
    </location>
</feature>
<sequence>MSIEESEQLFEILKELSPREQAIIRPVLERDLEFQRREKARLRQLKSYVEMAEVQPMVVRKRAPTSYPLTQSISSDSMISLGSSRSNKPRPTPNTPPARSCYHCHCRLGLIFNAGTRCAQCGRLLCNDCRRGTNRSKWLCHTCFAQRELRAASGEWVDGGACDPAEVSELLLAQLRRAALEKEKLEEQTHSVVHVRAPMISRRQLTLPTIATPSLLAVPSESDMMETQNDTEDDRFWGGSPSPRTPRKSVESLNSVKITAPSPPANSIHPGFNTREFVNSPSPRPSSPVTRTISNGNGRLPTTEIAPATPLSRSQCSTPGSPRTPTTCPKSHSRIPTISSDNLLQPIDTRPSSRRQSAAVDGNHITEKSCGAGGCRDDHYSGGRAHSAGQVHHQHQQHHQQLQQPRSSAQDYRASRSRIARDVVPGMRPNMPSSVSETNMWQGCQGAKPAPSAARSGPMKKPVDGPPPPSSSSSSGMRPTIDDYASRRARFRSQDNASSVSSSRGDRLDVISCDSRRSSGISLPSRSTSQDQRSYKGLHVTPASSRDSLSVASLATEVSTDCCTKSSVASQATCGSATTFLGEIQLILSYDILSACIKVHIIQCQSLPHFGNHKPNPYVKVILMPKDPDTGSVLKQKTTPRKGEVNPVFDQILQFTRICRSEVDQYSLKVSVWHKDLLSQNSPIGETVISLWDHDWDSPNPMWYQLEAKSVGQCLCDVIRSVCLAQGKQVLPDPCQWKMAKANVHIRLTFSLWDRERRIGPLSLLLRDAHFSEMPQALTAHRHATLVASARLYFNEKPMERRKSESRQFDQVESQWNWSTTFPKQNLNDLHLRSLKLKIKLQTGPFGYKTIGHVVFNDYEHRRG</sequence>
<dbReference type="InterPro" id="IPR010911">
    <property type="entry name" value="Rab_BD"/>
</dbReference>
<dbReference type="PROSITE" id="PS50004">
    <property type="entry name" value="C2"/>
    <property type="match status" value="1"/>
</dbReference>
<name>A0A158QL35_HAEPC</name>
<feature type="compositionally biased region" description="Polar residues" evidence="1">
    <location>
        <begin position="518"/>
        <end position="532"/>
    </location>
</feature>
<dbReference type="InterPro" id="IPR013083">
    <property type="entry name" value="Znf_RING/FYVE/PHD"/>
</dbReference>
<feature type="compositionally biased region" description="Polar residues" evidence="1">
    <location>
        <begin position="431"/>
        <end position="442"/>
    </location>
</feature>
<evidence type="ECO:0000313" key="6">
    <source>
        <dbReference type="WBParaSite" id="HPLM_0000570101-mRNA-1"/>
    </source>
</evidence>
<dbReference type="AlphaFoldDB" id="A0A158QL35"/>
<dbReference type="Pfam" id="PF02318">
    <property type="entry name" value="FYVE_2"/>
    <property type="match status" value="1"/>
</dbReference>
<protein>
    <submittedName>
        <fullName evidence="6">RabBD domain-containing protein</fullName>
    </submittedName>
</protein>
<dbReference type="InterPro" id="IPR011011">
    <property type="entry name" value="Znf_FYVE_PHD"/>
</dbReference>
<dbReference type="GO" id="GO:0042043">
    <property type="term" value="F:neurexin family protein binding"/>
    <property type="evidence" value="ECO:0007669"/>
    <property type="project" value="TreeGrafter"/>
</dbReference>
<dbReference type="EMBL" id="UZAF01016376">
    <property type="protein sequence ID" value="VDO26790.1"/>
    <property type="molecule type" value="Genomic_DNA"/>
</dbReference>
<dbReference type="STRING" id="6290.A0A158QL35"/>
<dbReference type="Gene3D" id="3.30.40.10">
    <property type="entry name" value="Zinc/RING finger domain, C3HC4 (zinc finger)"/>
    <property type="match status" value="1"/>
</dbReference>
<reference evidence="6" key="1">
    <citation type="submission" date="2016-04" db="UniProtKB">
        <authorList>
            <consortium name="WormBaseParasite"/>
        </authorList>
    </citation>
    <scope>IDENTIFICATION</scope>
</reference>
<dbReference type="SUPFAM" id="SSF57903">
    <property type="entry name" value="FYVE/PHD zinc finger"/>
    <property type="match status" value="1"/>
</dbReference>
<evidence type="ECO:0000313" key="4">
    <source>
        <dbReference type="EMBL" id="VDO26790.1"/>
    </source>
</evidence>
<evidence type="ECO:0000259" key="3">
    <source>
        <dbReference type="PROSITE" id="PS50916"/>
    </source>
</evidence>
<feature type="domain" description="C2" evidence="2">
    <location>
        <begin position="580"/>
        <end position="704"/>
    </location>
</feature>
<dbReference type="OMA" id="RICRSEV"/>
<dbReference type="InterPro" id="IPR000008">
    <property type="entry name" value="C2_dom"/>
</dbReference>
<evidence type="ECO:0000313" key="5">
    <source>
        <dbReference type="Proteomes" id="UP000268014"/>
    </source>
</evidence>
<dbReference type="GO" id="GO:0070382">
    <property type="term" value="C:exocytic vesicle"/>
    <property type="evidence" value="ECO:0007669"/>
    <property type="project" value="TreeGrafter"/>
</dbReference>
<dbReference type="PROSITE" id="PS50916">
    <property type="entry name" value="RABBD"/>
    <property type="match status" value="1"/>
</dbReference>
<dbReference type="SMART" id="SM00239">
    <property type="entry name" value="C2"/>
    <property type="match status" value="1"/>
</dbReference>
<dbReference type="InterPro" id="IPR041282">
    <property type="entry name" value="FYVE_2"/>
</dbReference>
<dbReference type="OrthoDB" id="195679at2759"/>
<reference evidence="4 5" key="2">
    <citation type="submission" date="2018-11" db="EMBL/GenBank/DDBJ databases">
        <authorList>
            <consortium name="Pathogen Informatics"/>
        </authorList>
    </citation>
    <scope>NUCLEOTIDE SEQUENCE [LARGE SCALE GENOMIC DNA]</scope>
    <source>
        <strain evidence="4 5">MHpl1</strain>
    </source>
</reference>
<evidence type="ECO:0000256" key="1">
    <source>
        <dbReference type="SAM" id="MobiDB-lite"/>
    </source>
</evidence>
<feature type="region of interest" description="Disordered" evidence="1">
    <location>
        <begin position="217"/>
        <end position="542"/>
    </location>
</feature>
<dbReference type="CDD" id="cd15747">
    <property type="entry name" value="FYVE_Slp3_4_5"/>
    <property type="match status" value="1"/>
</dbReference>
<dbReference type="Pfam" id="PF00168">
    <property type="entry name" value="C2"/>
    <property type="match status" value="1"/>
</dbReference>
<dbReference type="GO" id="GO:0006887">
    <property type="term" value="P:exocytosis"/>
    <property type="evidence" value="ECO:0007669"/>
    <property type="project" value="TreeGrafter"/>
</dbReference>
<feature type="compositionally biased region" description="Basic and acidic residues" evidence="1">
    <location>
        <begin position="504"/>
        <end position="517"/>
    </location>
</feature>
<dbReference type="GO" id="GO:0031267">
    <property type="term" value="F:small GTPase binding"/>
    <property type="evidence" value="ECO:0007669"/>
    <property type="project" value="InterPro"/>
</dbReference>
<evidence type="ECO:0000259" key="2">
    <source>
        <dbReference type="PROSITE" id="PS50004"/>
    </source>
</evidence>
<organism evidence="6">
    <name type="scientific">Haemonchus placei</name>
    <name type="common">Barber's pole worm</name>
    <dbReference type="NCBI Taxonomy" id="6290"/>
    <lineage>
        <taxon>Eukaryota</taxon>
        <taxon>Metazoa</taxon>
        <taxon>Ecdysozoa</taxon>
        <taxon>Nematoda</taxon>
        <taxon>Chromadorea</taxon>
        <taxon>Rhabditida</taxon>
        <taxon>Rhabditina</taxon>
        <taxon>Rhabditomorpha</taxon>
        <taxon>Strongyloidea</taxon>
        <taxon>Trichostrongylidae</taxon>
        <taxon>Haemonchus</taxon>
    </lineage>
</organism>
<dbReference type="SUPFAM" id="SSF49562">
    <property type="entry name" value="C2 domain (Calcium/lipid-binding domain, CaLB)"/>
    <property type="match status" value="1"/>
</dbReference>
<feature type="compositionally biased region" description="Polar residues" evidence="1">
    <location>
        <begin position="494"/>
        <end position="503"/>
    </location>
</feature>
<dbReference type="WBParaSite" id="HPLM_0000570101-mRNA-1">
    <property type="protein sequence ID" value="HPLM_0000570101-mRNA-1"/>
    <property type="gene ID" value="HPLM_0000570101"/>
</dbReference>
<gene>
    <name evidence="4" type="ORF">HPLM_LOCUS5693</name>
</gene>
<keyword evidence="5" id="KW-1185">Reference proteome</keyword>
<feature type="region of interest" description="Disordered" evidence="1">
    <location>
        <begin position="77"/>
        <end position="96"/>
    </location>
</feature>
<dbReference type="GO" id="GO:0005886">
    <property type="term" value="C:plasma membrane"/>
    <property type="evidence" value="ECO:0007669"/>
    <property type="project" value="TreeGrafter"/>
</dbReference>
<dbReference type="InterPro" id="IPR035892">
    <property type="entry name" value="C2_domain_sf"/>
</dbReference>
<dbReference type="PANTHER" id="PTHR45716:SF2">
    <property type="entry name" value="BITESIZE, ISOFORM I"/>
    <property type="match status" value="1"/>
</dbReference>
<feature type="domain" description="RabBD" evidence="3">
    <location>
        <begin position="10"/>
        <end position="160"/>
    </location>
</feature>
<dbReference type="Proteomes" id="UP000268014">
    <property type="component" value="Unassembled WGS sequence"/>
</dbReference>
<accession>A0A158QL35</accession>
<dbReference type="GO" id="GO:0006886">
    <property type="term" value="P:intracellular protein transport"/>
    <property type="evidence" value="ECO:0007669"/>
    <property type="project" value="InterPro"/>
</dbReference>